<comment type="catalytic activity">
    <reaction evidence="1 11">
        <text>Exonucleolytic cleavage of poly(A) to 5'-AMP.</text>
        <dbReference type="EC" id="3.1.13.4"/>
    </reaction>
</comment>
<comment type="cofactor">
    <cofactor evidence="11">
        <name>a divalent metal cation</name>
        <dbReference type="ChEBI" id="CHEBI:60240"/>
    </cofactor>
    <text evidence="11">Binds 2 metal cations per subunit in the catalytic exonuclease domain.</text>
</comment>
<dbReference type="InterPro" id="IPR011047">
    <property type="entry name" value="Quinoprotein_ADH-like_sf"/>
</dbReference>
<evidence type="ECO:0000313" key="15">
    <source>
        <dbReference type="Proteomes" id="UP000275385"/>
    </source>
</evidence>
<feature type="binding site" evidence="11">
    <location>
        <position position="1110"/>
    </location>
    <ligand>
        <name>a divalent metal cation</name>
        <dbReference type="ChEBI" id="CHEBI:60240"/>
        <note>catalytic</note>
    </ligand>
</feature>
<keyword evidence="3 11" id="KW-0963">Cytoplasm</keyword>
<proteinExistence type="inferred from homology"/>
<dbReference type="InterPro" id="IPR050785">
    <property type="entry name" value="PAN2-PAN3_catalytic_subunit"/>
</dbReference>
<protein>
    <recommendedName>
        <fullName evidence="11">PAN2-PAN3 deadenylation complex catalytic subunit PAN2</fullName>
        <ecNumber evidence="11">3.1.13.4</ecNumber>
    </recommendedName>
    <alternativeName>
        <fullName evidence="11">PAB1P-dependent poly(A)-specific ribonuclease</fullName>
    </alternativeName>
    <alternativeName>
        <fullName evidence="11">Poly(A)-nuclease deadenylation complex subunit 2</fullName>
        <shortName evidence="11">PAN deadenylation complex subunit 2</shortName>
    </alternativeName>
</protein>
<reference evidence="14 15" key="1">
    <citation type="submission" date="2018-08" db="EMBL/GenBank/DDBJ databases">
        <title>Draft genome of the lignicolous fungus Coniochaeta pulveracea.</title>
        <authorList>
            <person name="Borstlap C.J."/>
            <person name="De Witt R.N."/>
            <person name="Botha A."/>
            <person name="Volschenk H."/>
        </authorList>
    </citation>
    <scope>NUCLEOTIDE SEQUENCE [LARGE SCALE GENOMIC DNA]</scope>
    <source>
        <strain evidence="14 15">CAB683</strain>
    </source>
</reference>
<comment type="function">
    <text evidence="11">Catalytic subunit of the poly(A)-nuclease (PAN) deadenylation complex, one of two cytoplasmic mRNA deadenylases involved in mRNA turnover. PAN specifically shortens poly(A) tails of RNA and the activity is stimulated by poly(A)-binding protein PAB1. PAN deadenylation is followed by rapid degradation of the shortened mRNA tails by the CCR4-NOT complex. Deadenylated mRNAs are then degraded by two alternative mechanisms, namely exosome-mediated 3'-5' exonucleolytic degradation, or deadenlyation-dependent mRNA decaping and subsequent 5'-3' exonucleolytic degradation by XRN1. May also be involved in post-transcriptional maturation of mRNA poly(A) tails.</text>
</comment>
<dbReference type="HAMAP" id="MF_03182">
    <property type="entry name" value="PAN2"/>
    <property type="match status" value="1"/>
</dbReference>
<evidence type="ECO:0000256" key="2">
    <source>
        <dbReference type="ARBA" id="ARBA00004496"/>
    </source>
</evidence>
<comment type="domain">
    <text evidence="11">Contains a pseudo-UCH domain. This ubiquitin C-terminal hydrolase (UCH)-like or ubiquitin specific protease (USP)-like domain is predicted to be catalytically inactive because it lacks the active site catalytic triad characteristic of thiol proteases, with residues at the equivalent structural positions that are incompatible with catalysis, and it cannot bind ubiquitin. It functions as a structural scaffold for intra- and intermolecular interactions in the complex.</text>
</comment>
<dbReference type="SMART" id="SM00479">
    <property type="entry name" value="EXOIII"/>
    <property type="match status" value="1"/>
</dbReference>
<feature type="domain" description="USP" evidence="13">
    <location>
        <begin position="540"/>
        <end position="898"/>
    </location>
</feature>
<dbReference type="Pfam" id="PF13423">
    <property type="entry name" value="UCH_1"/>
    <property type="match status" value="1"/>
</dbReference>
<gene>
    <name evidence="11 14" type="primary">PAN2</name>
    <name evidence="14" type="ORF">DL546_005408</name>
</gene>
<feature type="binding site" evidence="11">
    <location>
        <position position="948"/>
    </location>
    <ligand>
        <name>a divalent metal cation</name>
        <dbReference type="ChEBI" id="CHEBI:60240"/>
        <note>catalytic</note>
    </ligand>
</feature>
<sequence>MISGGCFLVSRIYFDKHAFLGGVYVLSRPIGLKTSIPTVAIGRCPGEETMDADWDEVGRVPFPPPGATEFPRPPTTIAFDTCQELLWTGNDRGRVLSLYGSELQRYTSFRIHPSGDGPVRQLLFTDKGVIALGPRTVHMAWRRGPPIWNIRHEDMKDLHCMAFTSKGTSEILVAGSQDAMFVIDVNKGEVVKQVSTDHHYTIMKKSRYICAATKSGRVDMLDPISFKTVKTWQAHAFINDMDAQNDFIVTCGGSKKQQSAQSYMLDPYVNVFDLKNMTSMSPIPFPPLAAFVRMHPRMLTTSIVVSQQGQMHVVDLLNPNTSNVRYANVLSYLTMVEIAPSGEAIALADSEGNIHLWGSPTKIHFAEVVQPIEFATETEETVATIDWNGDTPLNTIGMPYYREVLASAWPPNLISDVGAPPAKFDPAFLTGLKQIEWGLWGSNVRNLRRNQAEDTRSASRAANTIQTPKFLSEKAREVHMSTGLGSPAEIVQQISEQASNRELESLKPEASHMYRSVEIKYSKFGVDDFDFGYYNKTQYAGLENHISNSYANSLLQVLNYTPLVRNLALQHAASACLSETCLLCELGYVFDMLQKAEGSTCQASNMLKALSKHLDARRLGLLEEEVHDTAPAEMIQNLTRFLLARISHDYSSIQPASTTLEQSLFDLSAPVDLGQVLSRVVTISSTNSIRCLHCRIETTKQETTQVNSLIYPLPPKPLPRAGRATRITFSQVLKRTVQREETARAYCNRCKTYQLLQTRKTIHNIPAVLTINAAVAKHEHRLLWATPGWLPEEIGIIVEQGQFFCYEGEDLKLHLQRGIHNITVYSLVGVVVNVESNDQAHKSHLVGMVNVSHAEPMPPGESRWHLFNDFSVRQVSAAEALTFNAGWKMPSVLVFQQKAANNRHNTEWIEKLDTSILFTDPRTPFDEKTYQVLTPDERPGPQSIVALDTEFVSLKQSEIQVNSDGERETIRPMSHALARVSVVRGQGEHEGLPFIDDYIEIKEPVVDYLTLYSGITPNDLDPRTTRHNLVPLKIAYKKLWVLLNLGCQFLGHGLRQDFRVINIQVPRSQIVDTIELFYLRNRLRKLSLAFLAWYLLKEDIQMETHDSIEDARTALKLYRKYLEYEDAGILDTMLQEIYRVGREMNFKPPRRDEAVVQRTDTPPVGIEGSSGPITPRRPGASAQMPGSGLGAPQYWTPGKDSPLSRR</sequence>
<keyword evidence="8" id="KW-0677">Repeat</keyword>
<keyword evidence="10 11" id="KW-0269">Exonuclease</keyword>
<keyword evidence="9 11" id="KW-0378">Hydrolase</keyword>
<dbReference type="InterPro" id="IPR012337">
    <property type="entry name" value="RNaseH-like_sf"/>
</dbReference>
<dbReference type="InterPro" id="IPR030843">
    <property type="entry name" value="PAN2"/>
</dbReference>
<comment type="caution">
    <text evidence="11">Lacks conserved residue(s) required for the propagation of feature annotation.</text>
</comment>
<dbReference type="GO" id="GO:0004535">
    <property type="term" value="F:poly(A)-specific ribonuclease activity"/>
    <property type="evidence" value="ECO:0007669"/>
    <property type="project" value="UniProtKB-UniRule"/>
</dbReference>
<dbReference type="EC" id="3.1.13.4" evidence="11"/>
<keyword evidence="15" id="KW-1185">Reference proteome</keyword>
<evidence type="ECO:0000256" key="6">
    <source>
        <dbReference type="ARBA" id="ARBA00022722"/>
    </source>
</evidence>
<dbReference type="GO" id="GO:0000932">
    <property type="term" value="C:P-body"/>
    <property type="evidence" value="ECO:0007669"/>
    <property type="project" value="TreeGrafter"/>
</dbReference>
<dbReference type="SUPFAM" id="SSF50998">
    <property type="entry name" value="Quinoprotein alcohol dehydrogenase-like"/>
    <property type="match status" value="1"/>
</dbReference>
<comment type="activity regulation">
    <text evidence="11">Positively regulated by the regulatory subunit PAN3.</text>
</comment>
<dbReference type="Pfam" id="PF00929">
    <property type="entry name" value="RNase_T"/>
    <property type="match status" value="1"/>
</dbReference>
<dbReference type="PANTHER" id="PTHR15728:SF0">
    <property type="entry name" value="PAN2-PAN3 DEADENYLATION COMPLEX CATALYTIC SUBUNIT PAN2"/>
    <property type="match status" value="1"/>
</dbReference>
<dbReference type="GO" id="GO:0031251">
    <property type="term" value="C:PAN complex"/>
    <property type="evidence" value="ECO:0007669"/>
    <property type="project" value="UniProtKB-UniRule"/>
</dbReference>
<comment type="caution">
    <text evidence="14">The sequence shown here is derived from an EMBL/GenBank/DDBJ whole genome shotgun (WGS) entry which is preliminary data.</text>
</comment>
<dbReference type="Gene3D" id="2.130.10.10">
    <property type="entry name" value="YVTN repeat-like/Quinoprotein amine dehydrogenase"/>
    <property type="match status" value="1"/>
</dbReference>
<feature type="region of interest" description="Disordered" evidence="12">
    <location>
        <begin position="1149"/>
        <end position="1206"/>
    </location>
</feature>
<evidence type="ECO:0000256" key="5">
    <source>
        <dbReference type="ARBA" id="ARBA00022664"/>
    </source>
</evidence>
<dbReference type="Gene3D" id="3.90.70.10">
    <property type="entry name" value="Cysteine proteinases"/>
    <property type="match status" value="1"/>
</dbReference>
<name>A0A420YAD3_9PEZI</name>
<dbReference type="GO" id="GO:0003676">
    <property type="term" value="F:nucleic acid binding"/>
    <property type="evidence" value="ECO:0007669"/>
    <property type="project" value="InterPro"/>
</dbReference>
<dbReference type="FunFam" id="2.130.10.10:FF:000459">
    <property type="entry name" value="PAN2-PAN3 deadenylation complex catalytic subunit PAN2"/>
    <property type="match status" value="1"/>
</dbReference>
<evidence type="ECO:0000256" key="1">
    <source>
        <dbReference type="ARBA" id="ARBA00001663"/>
    </source>
</evidence>
<dbReference type="Pfam" id="PF20770">
    <property type="entry name" value="PAN2_N"/>
    <property type="match status" value="1"/>
</dbReference>
<dbReference type="InterPro" id="IPR048841">
    <property type="entry name" value="PAN2_N"/>
</dbReference>
<dbReference type="PROSITE" id="PS50235">
    <property type="entry name" value="USP_3"/>
    <property type="match status" value="1"/>
</dbReference>
<evidence type="ECO:0000256" key="7">
    <source>
        <dbReference type="ARBA" id="ARBA00022723"/>
    </source>
</evidence>
<evidence type="ECO:0000256" key="11">
    <source>
        <dbReference type="HAMAP-Rule" id="MF_03182"/>
    </source>
</evidence>
<dbReference type="FunFam" id="3.30.420.10:FF:000028">
    <property type="entry name" value="PAN2-PAN3 deadenylation complex catalytic subunit PAN2"/>
    <property type="match status" value="1"/>
</dbReference>
<accession>A0A420YAD3</accession>
<dbReference type="STRING" id="177199.A0A420YAD3"/>
<dbReference type="PANTHER" id="PTHR15728">
    <property type="entry name" value="DEADENYLATION COMPLEX CATALYTIC SUBUNIT PAN2"/>
    <property type="match status" value="1"/>
</dbReference>
<dbReference type="InterPro" id="IPR036397">
    <property type="entry name" value="RNaseH_sf"/>
</dbReference>
<dbReference type="CDD" id="cd02672">
    <property type="entry name" value="Peptidase_C19P"/>
    <property type="match status" value="1"/>
</dbReference>
<dbReference type="InterPro" id="IPR038765">
    <property type="entry name" value="Papain-like_cys_pep_sf"/>
</dbReference>
<dbReference type="GO" id="GO:0006397">
    <property type="term" value="P:mRNA processing"/>
    <property type="evidence" value="ECO:0007669"/>
    <property type="project" value="UniProtKB-KW"/>
</dbReference>
<evidence type="ECO:0000256" key="4">
    <source>
        <dbReference type="ARBA" id="ARBA00022574"/>
    </source>
</evidence>
<evidence type="ECO:0000256" key="10">
    <source>
        <dbReference type="ARBA" id="ARBA00022839"/>
    </source>
</evidence>
<dbReference type="CDD" id="cd06143">
    <property type="entry name" value="PAN2_exo"/>
    <property type="match status" value="1"/>
</dbReference>
<feature type="binding site" evidence="11">
    <location>
        <position position="950"/>
    </location>
    <ligand>
        <name>a divalent metal cation</name>
        <dbReference type="ChEBI" id="CHEBI:60240"/>
        <note>catalytic</note>
    </ligand>
</feature>
<comment type="subunit">
    <text evidence="11">Forms a heterotrimer with an asymmetric homodimer of the regulatory subunit PAN3 to form the poly(A)-nuclease (PAN) deadenylation complex.</text>
</comment>
<evidence type="ECO:0000313" key="14">
    <source>
        <dbReference type="EMBL" id="RKU44849.1"/>
    </source>
</evidence>
<comment type="subcellular location">
    <subcellularLocation>
        <location evidence="2 11">Cytoplasm</location>
    </subcellularLocation>
</comment>
<dbReference type="Proteomes" id="UP000275385">
    <property type="component" value="Unassembled WGS sequence"/>
</dbReference>
<keyword evidence="7 11" id="KW-0479">Metal-binding</keyword>
<evidence type="ECO:0000259" key="13">
    <source>
        <dbReference type="PROSITE" id="PS50235"/>
    </source>
</evidence>
<organism evidence="14 15">
    <name type="scientific">Coniochaeta pulveracea</name>
    <dbReference type="NCBI Taxonomy" id="177199"/>
    <lineage>
        <taxon>Eukaryota</taxon>
        <taxon>Fungi</taxon>
        <taxon>Dikarya</taxon>
        <taxon>Ascomycota</taxon>
        <taxon>Pezizomycotina</taxon>
        <taxon>Sordariomycetes</taxon>
        <taxon>Sordariomycetidae</taxon>
        <taxon>Coniochaetales</taxon>
        <taxon>Coniochaetaceae</taxon>
        <taxon>Coniochaeta</taxon>
    </lineage>
</organism>
<keyword evidence="4" id="KW-0853">WD repeat</keyword>
<dbReference type="InterPro" id="IPR013520">
    <property type="entry name" value="Ribonucl_H"/>
</dbReference>
<keyword evidence="6 11" id="KW-0540">Nuclease</keyword>
<dbReference type="GO" id="GO:0046872">
    <property type="term" value="F:metal ion binding"/>
    <property type="evidence" value="ECO:0007669"/>
    <property type="project" value="UniProtKB-KW"/>
</dbReference>
<evidence type="ECO:0000256" key="12">
    <source>
        <dbReference type="SAM" id="MobiDB-lite"/>
    </source>
</evidence>
<dbReference type="InterPro" id="IPR028889">
    <property type="entry name" value="USP"/>
</dbReference>
<keyword evidence="5 11" id="KW-0507">mRNA processing</keyword>
<dbReference type="SUPFAM" id="SSF53098">
    <property type="entry name" value="Ribonuclease H-like"/>
    <property type="match status" value="1"/>
</dbReference>
<comment type="similarity">
    <text evidence="11">Belongs to the peptidase C19 family. PAN2 subfamily.</text>
</comment>
<dbReference type="InterPro" id="IPR028881">
    <property type="entry name" value="PAN2_UCH_dom"/>
</dbReference>
<dbReference type="GO" id="GO:0000289">
    <property type="term" value="P:nuclear-transcribed mRNA poly(A) tail shortening"/>
    <property type="evidence" value="ECO:0007669"/>
    <property type="project" value="UniProtKB-UniRule"/>
</dbReference>
<dbReference type="InterPro" id="IPR015943">
    <property type="entry name" value="WD40/YVTN_repeat-like_dom_sf"/>
</dbReference>
<dbReference type="Gene3D" id="3.30.420.10">
    <property type="entry name" value="Ribonuclease H-like superfamily/Ribonuclease H"/>
    <property type="match status" value="1"/>
</dbReference>
<evidence type="ECO:0000256" key="3">
    <source>
        <dbReference type="ARBA" id="ARBA00022490"/>
    </source>
</evidence>
<dbReference type="AlphaFoldDB" id="A0A420YAD3"/>
<comment type="domain">
    <text evidence="11">The linker, or PAN3 interaction domain (PID), between the WD40 repeats and the pseudo-UCH domain mediates interaction with PAN3.</text>
</comment>
<feature type="binding site" evidence="11">
    <location>
        <position position="1057"/>
    </location>
    <ligand>
        <name>a divalent metal cation</name>
        <dbReference type="ChEBI" id="CHEBI:60240"/>
        <note>catalytic</note>
    </ligand>
</feature>
<dbReference type="SUPFAM" id="SSF54001">
    <property type="entry name" value="Cysteine proteinases"/>
    <property type="match status" value="1"/>
</dbReference>
<evidence type="ECO:0000256" key="8">
    <source>
        <dbReference type="ARBA" id="ARBA00022737"/>
    </source>
</evidence>
<dbReference type="OrthoDB" id="16516at2759"/>
<dbReference type="EMBL" id="QVQW01000026">
    <property type="protein sequence ID" value="RKU44849.1"/>
    <property type="molecule type" value="Genomic_DNA"/>
</dbReference>
<evidence type="ECO:0000256" key="9">
    <source>
        <dbReference type="ARBA" id="ARBA00022801"/>
    </source>
</evidence>